<evidence type="ECO:0000313" key="2">
    <source>
        <dbReference type="EnsemblPlants" id="ONIVA04G01360.1"/>
    </source>
</evidence>
<evidence type="ECO:0000313" key="3">
    <source>
        <dbReference type="Proteomes" id="UP000006591"/>
    </source>
</evidence>
<proteinExistence type="predicted"/>
<dbReference type="PANTHER" id="PTHR31325">
    <property type="entry name" value="OS01G0798800 PROTEIN-RELATED"/>
    <property type="match status" value="1"/>
</dbReference>
<dbReference type="HOGENOM" id="CLU_1646420_0_0_1"/>
<dbReference type="STRING" id="4536.A0A0E0GXF4"/>
<organism evidence="2">
    <name type="scientific">Oryza nivara</name>
    <name type="common">Indian wild rice</name>
    <name type="synonym">Oryza sativa f. spontanea</name>
    <dbReference type="NCBI Taxonomy" id="4536"/>
    <lineage>
        <taxon>Eukaryota</taxon>
        <taxon>Viridiplantae</taxon>
        <taxon>Streptophyta</taxon>
        <taxon>Embryophyta</taxon>
        <taxon>Tracheophyta</taxon>
        <taxon>Spermatophyta</taxon>
        <taxon>Magnoliopsida</taxon>
        <taxon>Liliopsida</taxon>
        <taxon>Poales</taxon>
        <taxon>Poaceae</taxon>
        <taxon>BOP clade</taxon>
        <taxon>Oryzoideae</taxon>
        <taxon>Oryzeae</taxon>
        <taxon>Oryzinae</taxon>
        <taxon>Oryza</taxon>
    </lineage>
</organism>
<dbReference type="EnsemblPlants" id="ONIVA04G01360.1">
    <property type="protein sequence ID" value="ONIVA04G01360.1"/>
    <property type="gene ID" value="ONIVA04G01360"/>
</dbReference>
<feature type="domain" description="DUF4220" evidence="1">
    <location>
        <begin position="4"/>
        <end position="100"/>
    </location>
</feature>
<dbReference type="InterPro" id="IPR025315">
    <property type="entry name" value="DUF4220"/>
</dbReference>
<reference evidence="2" key="2">
    <citation type="submission" date="2018-04" db="EMBL/GenBank/DDBJ databases">
        <title>OnivRS2 (Oryza nivara Reference Sequence Version 2).</title>
        <authorList>
            <person name="Zhang J."/>
            <person name="Kudrna D."/>
            <person name="Lee S."/>
            <person name="Talag J."/>
            <person name="Rajasekar S."/>
            <person name="Welchert J."/>
            <person name="Hsing Y.-I."/>
            <person name="Wing R.A."/>
        </authorList>
    </citation>
    <scope>NUCLEOTIDE SEQUENCE [LARGE SCALE GENOMIC DNA]</scope>
    <source>
        <strain evidence="2">SL10</strain>
    </source>
</reference>
<dbReference type="Proteomes" id="UP000006591">
    <property type="component" value="Chromosome 4"/>
</dbReference>
<dbReference type="AlphaFoldDB" id="A0A0E0GXF4"/>
<keyword evidence="3" id="KW-1185">Reference proteome</keyword>
<accession>A0A0E0GXF4</accession>
<sequence length="161" mass="18269">MAEADSTREIIRELMRLKEKQHACMWKVMEMELSLMYDILYTKAAVIHTSIGYCIRAMSPMTIATSFMLFHFSNSRDGQNTVDIAVTYVLLGGGLLMETMVKLDARVPMHHPVELATTCCSMRWKMTPAPPGGFDFSRDLRGHHERLLGQIKEATGHHRAV</sequence>
<dbReference type="Pfam" id="PF13968">
    <property type="entry name" value="DUF4220"/>
    <property type="match status" value="1"/>
</dbReference>
<evidence type="ECO:0000259" key="1">
    <source>
        <dbReference type="Pfam" id="PF13968"/>
    </source>
</evidence>
<reference evidence="2" key="1">
    <citation type="submission" date="2015-04" db="UniProtKB">
        <authorList>
            <consortium name="EnsemblPlants"/>
        </authorList>
    </citation>
    <scope>IDENTIFICATION</scope>
    <source>
        <strain evidence="2">SL10</strain>
    </source>
</reference>
<dbReference type="Gramene" id="ONIVA04G01360.1">
    <property type="protein sequence ID" value="ONIVA04G01360.1"/>
    <property type="gene ID" value="ONIVA04G01360"/>
</dbReference>
<protein>
    <recommendedName>
        <fullName evidence="1">DUF4220 domain-containing protein</fullName>
    </recommendedName>
</protein>
<name>A0A0E0GXF4_ORYNI</name>